<reference evidence="2 3" key="1">
    <citation type="submission" date="2018-03" db="EMBL/GenBank/DDBJ databases">
        <title>Genomic Encyclopedia of Archaeal and Bacterial Type Strains, Phase II (KMG-II): from individual species to whole genera.</title>
        <authorList>
            <person name="Goeker M."/>
        </authorList>
    </citation>
    <scope>NUCLEOTIDE SEQUENCE [LARGE SCALE GENOMIC DNA]</scope>
    <source>
        <strain evidence="2 3">DSM 100065</strain>
    </source>
</reference>
<dbReference type="Pfam" id="PF20408">
    <property type="entry name" value="Abhydrolase_11"/>
    <property type="match status" value="1"/>
</dbReference>
<gene>
    <name evidence="2" type="ORF">CLV47_104127</name>
</gene>
<name>A0A2T1A2E1_9ACTN</name>
<feature type="domain" description="KANL3/Tex30 alpha/beta hydrolase-like" evidence="1">
    <location>
        <begin position="28"/>
        <end position="192"/>
    </location>
</feature>
<dbReference type="InterPro" id="IPR046879">
    <property type="entry name" value="KANL3/Tex30_Abhydrolase"/>
</dbReference>
<evidence type="ECO:0000313" key="2">
    <source>
        <dbReference type="EMBL" id="PRZ42780.1"/>
    </source>
</evidence>
<sequence>MNRRVIDIDTPTGPARAHVTRPPRAVGTLVLGHGAGGGIGASDLAAIADAVPLAGWAVVLVEMPWRVAGKKVATPPKTLDAGWLPIVASLMSGRGKLPRPLVVGGRSAGARVACRTAQEVGADGVLCLSFPLHPPGKPEKSRASELRLPLEAGLPLHVVQGARDPFGTPDDVRAELPDPSYVTAAAGTHSFGKHPTDVTAAVLAWLAGAF</sequence>
<dbReference type="RefSeq" id="WP_106348315.1">
    <property type="nucleotide sequence ID" value="NZ_PVUE01000004.1"/>
</dbReference>
<dbReference type="OrthoDB" id="652634at2"/>
<protein>
    <recommendedName>
        <fullName evidence="1">KANL3/Tex30 alpha/beta hydrolase-like domain-containing protein</fullName>
    </recommendedName>
</protein>
<evidence type="ECO:0000259" key="1">
    <source>
        <dbReference type="Pfam" id="PF20408"/>
    </source>
</evidence>
<dbReference type="Gene3D" id="3.40.50.1820">
    <property type="entry name" value="alpha/beta hydrolase"/>
    <property type="match status" value="1"/>
</dbReference>
<keyword evidence="3" id="KW-1185">Reference proteome</keyword>
<dbReference type="EMBL" id="PVUE01000004">
    <property type="protein sequence ID" value="PRZ42780.1"/>
    <property type="molecule type" value="Genomic_DNA"/>
</dbReference>
<proteinExistence type="predicted"/>
<dbReference type="PANTHER" id="PTHR13136">
    <property type="entry name" value="TESTIS DEVELOPMENT PROTEIN PRTD"/>
    <property type="match status" value="1"/>
</dbReference>
<dbReference type="InterPro" id="IPR029058">
    <property type="entry name" value="AB_hydrolase_fold"/>
</dbReference>
<dbReference type="PANTHER" id="PTHR13136:SF11">
    <property type="entry name" value="TESTIS-EXPRESSED PROTEIN 30"/>
    <property type="match status" value="1"/>
</dbReference>
<dbReference type="InterPro" id="IPR026555">
    <property type="entry name" value="NSL3/Tex30"/>
</dbReference>
<dbReference type="SUPFAM" id="SSF53474">
    <property type="entry name" value="alpha/beta-Hydrolases"/>
    <property type="match status" value="1"/>
</dbReference>
<dbReference type="Proteomes" id="UP000237752">
    <property type="component" value="Unassembled WGS sequence"/>
</dbReference>
<comment type="caution">
    <text evidence="2">The sequence shown here is derived from an EMBL/GenBank/DDBJ whole genome shotgun (WGS) entry which is preliminary data.</text>
</comment>
<evidence type="ECO:0000313" key="3">
    <source>
        <dbReference type="Proteomes" id="UP000237752"/>
    </source>
</evidence>
<organism evidence="2 3">
    <name type="scientific">Antricoccus suffuscus</name>
    <dbReference type="NCBI Taxonomy" id="1629062"/>
    <lineage>
        <taxon>Bacteria</taxon>
        <taxon>Bacillati</taxon>
        <taxon>Actinomycetota</taxon>
        <taxon>Actinomycetes</taxon>
        <taxon>Geodermatophilales</taxon>
        <taxon>Antricoccaceae</taxon>
        <taxon>Antricoccus</taxon>
    </lineage>
</organism>
<accession>A0A2T1A2E1</accession>
<dbReference type="AlphaFoldDB" id="A0A2T1A2E1"/>